<evidence type="ECO:0000313" key="3">
    <source>
        <dbReference type="Proteomes" id="UP000740926"/>
    </source>
</evidence>
<accession>A0A9P7C1H8</accession>
<reference evidence="2 3" key="1">
    <citation type="journal article" date="2020" name="Microb. Genom.">
        <title>Genetic diversity of clinical and environmental Mucorales isolates obtained from an investigation of mucormycosis cases among solid organ transplant recipients.</title>
        <authorList>
            <person name="Nguyen M.H."/>
            <person name="Kaul D."/>
            <person name="Muto C."/>
            <person name="Cheng S.J."/>
            <person name="Richter R.A."/>
            <person name="Bruno V.M."/>
            <person name="Liu G."/>
            <person name="Beyhan S."/>
            <person name="Sundermann A.J."/>
            <person name="Mounaud S."/>
            <person name="Pasculle A.W."/>
            <person name="Nierman W.C."/>
            <person name="Driscoll E."/>
            <person name="Cumbie R."/>
            <person name="Clancy C.J."/>
            <person name="Dupont C.L."/>
        </authorList>
    </citation>
    <scope>NUCLEOTIDE SEQUENCE [LARGE SCALE GENOMIC DNA]</scope>
    <source>
        <strain evidence="2 3">GL24</strain>
    </source>
</reference>
<dbReference type="EMBL" id="JAANIU010010042">
    <property type="protein sequence ID" value="KAG1532255.1"/>
    <property type="molecule type" value="Genomic_DNA"/>
</dbReference>
<gene>
    <name evidence="2" type="ORF">G6F50_016286</name>
</gene>
<evidence type="ECO:0000256" key="1">
    <source>
        <dbReference type="SAM" id="MobiDB-lite"/>
    </source>
</evidence>
<name>A0A9P7C1H8_9FUNG</name>
<organism evidence="2 3">
    <name type="scientific">Rhizopus delemar</name>
    <dbReference type="NCBI Taxonomy" id="936053"/>
    <lineage>
        <taxon>Eukaryota</taxon>
        <taxon>Fungi</taxon>
        <taxon>Fungi incertae sedis</taxon>
        <taxon>Mucoromycota</taxon>
        <taxon>Mucoromycotina</taxon>
        <taxon>Mucoromycetes</taxon>
        <taxon>Mucorales</taxon>
        <taxon>Mucorineae</taxon>
        <taxon>Rhizopodaceae</taxon>
        <taxon>Rhizopus</taxon>
    </lineage>
</organism>
<feature type="region of interest" description="Disordered" evidence="1">
    <location>
        <begin position="1"/>
        <end position="46"/>
    </location>
</feature>
<keyword evidence="3" id="KW-1185">Reference proteome</keyword>
<proteinExistence type="predicted"/>
<dbReference type="AlphaFoldDB" id="A0A9P7C1H8"/>
<sequence>MRTPDCWRRPPPRAARGRGGAAGLRRGPEARGPLAGRRGAGDHGIHIPRGRVQMARQQGGEHRFLAGEVGIEAAFGQAGLQRDVVHPRAGIAGLRESLQCRVQNLPDAHGRR</sequence>
<evidence type="ECO:0000313" key="2">
    <source>
        <dbReference type="EMBL" id="KAG1532255.1"/>
    </source>
</evidence>
<comment type="caution">
    <text evidence="2">The sequence shown here is derived from an EMBL/GenBank/DDBJ whole genome shotgun (WGS) entry which is preliminary data.</text>
</comment>
<protein>
    <submittedName>
        <fullName evidence="2">Uncharacterized protein</fullName>
    </submittedName>
</protein>
<dbReference type="Proteomes" id="UP000740926">
    <property type="component" value="Unassembled WGS sequence"/>
</dbReference>